<dbReference type="Gene3D" id="3.60.40.10">
    <property type="entry name" value="PPM-type phosphatase domain"/>
    <property type="match status" value="2"/>
</dbReference>
<dbReference type="Pfam" id="PF00481">
    <property type="entry name" value="PP2C"/>
    <property type="match status" value="2"/>
</dbReference>
<protein>
    <recommendedName>
        <fullName evidence="2">PPM-type phosphatase domain-containing protein</fullName>
    </recommendedName>
</protein>
<keyword evidence="4" id="KW-1185">Reference proteome</keyword>
<sequence>MQGRGGRPRATGVVSRPGASSGPASIVVTGVFDGHGGEGAARYAQEALMSYIANDRRLHGSLASGDAAGTSCALKTAFRKVDRELLALAERPPTPHATPEASPPASQPQSRSPSPSADAPAAAPHAAATEPPTAHRKSDAAAGDSSSSSRGHDCNGAGVSGATYAARFSAAPGPGPAIGAGGAAAASGSGHRPAAATAAAAAAAPGGGAGARNAAGSFRDGTTALLTVQCGGLLAVANVGDSRAVLCRGGQALAVSRSLGDPDFKAHGLVISEPDVTLVPLQPPSPTRGSANPPWAQDKEEDGVAADDDSYDAPPGSSCQEVGGGAAQCGGDSFLIAASDGLWGRVSDQEAVDCVSAVLKEYAGMSRSAPSAPARAAARALMRLALDNGSVDDVTVVVCVFDWGGGSSGGGSGGRPQEQQQAAAAGGR</sequence>
<proteinExistence type="predicted"/>
<dbReference type="GO" id="GO:0004722">
    <property type="term" value="F:protein serine/threonine phosphatase activity"/>
    <property type="evidence" value="ECO:0007669"/>
    <property type="project" value="InterPro"/>
</dbReference>
<dbReference type="STRING" id="33097.A0A150GDN0"/>
<dbReference type="InterPro" id="IPR036457">
    <property type="entry name" value="PPM-type-like_dom_sf"/>
</dbReference>
<dbReference type="InterPro" id="IPR015655">
    <property type="entry name" value="PP2C"/>
</dbReference>
<dbReference type="CDD" id="cd00143">
    <property type="entry name" value="PP2Cc"/>
    <property type="match status" value="1"/>
</dbReference>
<dbReference type="EMBL" id="LSYV01000032">
    <property type="protein sequence ID" value="KXZ47961.1"/>
    <property type="molecule type" value="Genomic_DNA"/>
</dbReference>
<accession>A0A150GDN0</accession>
<evidence type="ECO:0000259" key="2">
    <source>
        <dbReference type="PROSITE" id="PS51746"/>
    </source>
</evidence>
<dbReference type="InterPro" id="IPR001932">
    <property type="entry name" value="PPM-type_phosphatase-like_dom"/>
</dbReference>
<feature type="region of interest" description="Disordered" evidence="1">
    <location>
        <begin position="406"/>
        <end position="428"/>
    </location>
</feature>
<feature type="compositionally biased region" description="Low complexity" evidence="1">
    <location>
        <begin position="140"/>
        <end position="149"/>
    </location>
</feature>
<evidence type="ECO:0000313" key="3">
    <source>
        <dbReference type="EMBL" id="KXZ47961.1"/>
    </source>
</evidence>
<evidence type="ECO:0000256" key="1">
    <source>
        <dbReference type="SAM" id="MobiDB-lite"/>
    </source>
</evidence>
<feature type="compositionally biased region" description="Pro residues" evidence="1">
    <location>
        <begin position="92"/>
        <end position="106"/>
    </location>
</feature>
<dbReference type="SUPFAM" id="SSF81606">
    <property type="entry name" value="PP2C-like"/>
    <property type="match status" value="1"/>
</dbReference>
<reference evidence="4" key="1">
    <citation type="journal article" date="2016" name="Nat. Commun.">
        <title>The Gonium pectorale genome demonstrates co-option of cell cycle regulation during the evolution of multicellularity.</title>
        <authorList>
            <person name="Hanschen E.R."/>
            <person name="Marriage T.N."/>
            <person name="Ferris P.J."/>
            <person name="Hamaji T."/>
            <person name="Toyoda A."/>
            <person name="Fujiyama A."/>
            <person name="Neme R."/>
            <person name="Noguchi H."/>
            <person name="Minakuchi Y."/>
            <person name="Suzuki M."/>
            <person name="Kawai-Toyooka H."/>
            <person name="Smith D.R."/>
            <person name="Sparks H."/>
            <person name="Anderson J."/>
            <person name="Bakaric R."/>
            <person name="Luria V."/>
            <person name="Karger A."/>
            <person name="Kirschner M.W."/>
            <person name="Durand P.M."/>
            <person name="Michod R.E."/>
            <person name="Nozaki H."/>
            <person name="Olson B.J."/>
        </authorList>
    </citation>
    <scope>NUCLEOTIDE SEQUENCE [LARGE SCALE GENOMIC DNA]</scope>
    <source>
        <strain evidence="4">NIES-2863</strain>
    </source>
</reference>
<feature type="compositionally biased region" description="Acidic residues" evidence="1">
    <location>
        <begin position="299"/>
        <end position="311"/>
    </location>
</feature>
<dbReference type="PROSITE" id="PS51746">
    <property type="entry name" value="PPM_2"/>
    <property type="match status" value="1"/>
</dbReference>
<dbReference type="SMART" id="SM00332">
    <property type="entry name" value="PP2Cc"/>
    <property type="match status" value="1"/>
</dbReference>
<feature type="compositionally biased region" description="Low complexity" evidence="1">
    <location>
        <begin position="107"/>
        <end position="132"/>
    </location>
</feature>
<comment type="caution">
    <text evidence="3">The sequence shown here is derived from an EMBL/GenBank/DDBJ whole genome shotgun (WGS) entry which is preliminary data.</text>
</comment>
<dbReference type="Proteomes" id="UP000075714">
    <property type="component" value="Unassembled WGS sequence"/>
</dbReference>
<organism evidence="3 4">
    <name type="scientific">Gonium pectorale</name>
    <name type="common">Green alga</name>
    <dbReference type="NCBI Taxonomy" id="33097"/>
    <lineage>
        <taxon>Eukaryota</taxon>
        <taxon>Viridiplantae</taxon>
        <taxon>Chlorophyta</taxon>
        <taxon>core chlorophytes</taxon>
        <taxon>Chlorophyceae</taxon>
        <taxon>CS clade</taxon>
        <taxon>Chlamydomonadales</taxon>
        <taxon>Volvocaceae</taxon>
        <taxon>Gonium</taxon>
    </lineage>
</organism>
<dbReference type="OrthoDB" id="10264738at2759"/>
<dbReference type="PANTHER" id="PTHR47992">
    <property type="entry name" value="PROTEIN PHOSPHATASE"/>
    <property type="match status" value="1"/>
</dbReference>
<gene>
    <name evidence="3" type="ORF">GPECTOR_31g323</name>
</gene>
<evidence type="ECO:0000313" key="4">
    <source>
        <dbReference type="Proteomes" id="UP000075714"/>
    </source>
</evidence>
<dbReference type="AlphaFoldDB" id="A0A150GDN0"/>
<feature type="compositionally biased region" description="Low complexity" evidence="1">
    <location>
        <begin position="415"/>
        <end position="428"/>
    </location>
</feature>
<name>A0A150GDN0_GONPE</name>
<feature type="region of interest" description="Disordered" evidence="1">
    <location>
        <begin position="90"/>
        <end position="154"/>
    </location>
</feature>
<feature type="region of interest" description="Disordered" evidence="1">
    <location>
        <begin position="277"/>
        <end position="323"/>
    </location>
</feature>
<feature type="domain" description="PPM-type phosphatase" evidence="2">
    <location>
        <begin position="1"/>
        <end position="401"/>
    </location>
</feature>
<feature type="region of interest" description="Disordered" evidence="1">
    <location>
        <begin position="1"/>
        <end position="25"/>
    </location>
</feature>